<evidence type="ECO:0000256" key="1">
    <source>
        <dbReference type="ARBA" id="ARBA00022443"/>
    </source>
</evidence>
<feature type="domain" description="SH3" evidence="6">
    <location>
        <begin position="296"/>
        <end position="357"/>
    </location>
</feature>
<evidence type="ECO:0000256" key="3">
    <source>
        <dbReference type="SAM" id="MobiDB-lite"/>
    </source>
</evidence>
<feature type="signal peptide" evidence="5">
    <location>
        <begin position="1"/>
        <end position="22"/>
    </location>
</feature>
<feature type="chain" id="PRO_5013118795" description="SH3 domain-containing protein" evidence="5">
    <location>
        <begin position="23"/>
        <end position="395"/>
    </location>
</feature>
<keyword evidence="4" id="KW-0472">Membrane</keyword>
<evidence type="ECO:0000313" key="7">
    <source>
        <dbReference type="EMBL" id="ORX96040.1"/>
    </source>
</evidence>
<evidence type="ECO:0000256" key="5">
    <source>
        <dbReference type="SAM" id="SignalP"/>
    </source>
</evidence>
<feature type="transmembrane region" description="Helical" evidence="4">
    <location>
        <begin position="233"/>
        <end position="257"/>
    </location>
</feature>
<dbReference type="Proteomes" id="UP000193498">
    <property type="component" value="Unassembled WGS sequence"/>
</dbReference>
<dbReference type="InterPro" id="IPR001452">
    <property type="entry name" value="SH3_domain"/>
</dbReference>
<keyword evidence="8" id="KW-1185">Reference proteome</keyword>
<keyword evidence="1 2" id="KW-0728">SH3 domain</keyword>
<dbReference type="OrthoDB" id="5340910at2759"/>
<proteinExistence type="predicted"/>
<keyword evidence="4" id="KW-1133">Transmembrane helix</keyword>
<protein>
    <recommendedName>
        <fullName evidence="6">SH3 domain-containing protein</fullName>
    </recommendedName>
</protein>
<dbReference type="AlphaFoldDB" id="A0A1Y1YDE3"/>
<keyword evidence="4" id="KW-0812">Transmembrane</keyword>
<evidence type="ECO:0000256" key="4">
    <source>
        <dbReference type="SAM" id="Phobius"/>
    </source>
</evidence>
<keyword evidence="5" id="KW-0732">Signal</keyword>
<dbReference type="Pfam" id="PF00018">
    <property type="entry name" value="SH3_1"/>
    <property type="match status" value="1"/>
</dbReference>
<dbReference type="STRING" id="1314790.A0A1Y1YDE3"/>
<dbReference type="InParanoid" id="A0A1Y1YDE3"/>
<evidence type="ECO:0000256" key="2">
    <source>
        <dbReference type="PROSITE-ProRule" id="PRU00192"/>
    </source>
</evidence>
<dbReference type="SUPFAM" id="SSF50044">
    <property type="entry name" value="SH3-domain"/>
    <property type="match status" value="1"/>
</dbReference>
<accession>A0A1Y1YDE3</accession>
<dbReference type="InterPro" id="IPR036028">
    <property type="entry name" value="SH3-like_dom_sf"/>
</dbReference>
<reference evidence="7 8" key="1">
    <citation type="submission" date="2016-07" db="EMBL/GenBank/DDBJ databases">
        <title>Pervasive Adenine N6-methylation of Active Genes in Fungi.</title>
        <authorList>
            <consortium name="DOE Joint Genome Institute"/>
            <person name="Mondo S.J."/>
            <person name="Dannebaum R.O."/>
            <person name="Kuo R.C."/>
            <person name="Labutti K."/>
            <person name="Haridas S."/>
            <person name="Kuo A."/>
            <person name="Salamov A."/>
            <person name="Ahrendt S.R."/>
            <person name="Lipzen A."/>
            <person name="Sullivan W."/>
            <person name="Andreopoulos W.B."/>
            <person name="Clum A."/>
            <person name="Lindquist E."/>
            <person name="Daum C."/>
            <person name="Ramamoorthy G.K."/>
            <person name="Gryganskyi A."/>
            <person name="Culley D."/>
            <person name="Magnuson J.K."/>
            <person name="James T.Y."/>
            <person name="O'Malley M.A."/>
            <person name="Stajich J.E."/>
            <person name="Spatafora J.W."/>
            <person name="Visel A."/>
            <person name="Grigoriev I.V."/>
        </authorList>
    </citation>
    <scope>NUCLEOTIDE SEQUENCE [LARGE SCALE GENOMIC DNA]</scope>
    <source>
        <strain evidence="7 8">CBS 931.73</strain>
    </source>
</reference>
<comment type="caution">
    <text evidence="7">The sequence shown here is derived from an EMBL/GenBank/DDBJ whole genome shotgun (WGS) entry which is preliminary data.</text>
</comment>
<dbReference type="PROSITE" id="PS50002">
    <property type="entry name" value="SH3"/>
    <property type="match status" value="1"/>
</dbReference>
<name>A0A1Y1YDE3_9FUNG</name>
<evidence type="ECO:0000313" key="8">
    <source>
        <dbReference type="Proteomes" id="UP000193498"/>
    </source>
</evidence>
<evidence type="ECO:0000259" key="6">
    <source>
        <dbReference type="PROSITE" id="PS50002"/>
    </source>
</evidence>
<organism evidence="7 8">
    <name type="scientific">Basidiobolus meristosporus CBS 931.73</name>
    <dbReference type="NCBI Taxonomy" id="1314790"/>
    <lineage>
        <taxon>Eukaryota</taxon>
        <taxon>Fungi</taxon>
        <taxon>Fungi incertae sedis</taxon>
        <taxon>Zoopagomycota</taxon>
        <taxon>Entomophthoromycotina</taxon>
        <taxon>Basidiobolomycetes</taxon>
        <taxon>Basidiobolales</taxon>
        <taxon>Basidiobolaceae</taxon>
        <taxon>Basidiobolus</taxon>
    </lineage>
</organism>
<dbReference type="EMBL" id="MCFE01000162">
    <property type="protein sequence ID" value="ORX96040.1"/>
    <property type="molecule type" value="Genomic_DNA"/>
</dbReference>
<dbReference type="Gene3D" id="2.30.30.40">
    <property type="entry name" value="SH3 Domains"/>
    <property type="match status" value="1"/>
</dbReference>
<sequence>MKLKHHLSSFVILLNSVPSILGGPTADCYSLADSKYCGGSFGGYFLSNKTTVEGNTVADVASLDRAIDYYFGSPQDVRDRSADFHCSPQSTWDGIYFPPYRYLFYCRGLIEDSPSKLCNSQNPVPPTCQANCIQYVADWKFLWGNDTLCNSPGTVASKQEAITQAWCDHFPFNGTQNQCIQPKDTSQTVCGYSLPYDLPALCIYCATNPSASCCSSDNIRLCKTSAHSSGNQLILILPIVIGCLGIIGLVVGAWFYFKKKNQQLESPEHPKGAGLDMIPGPKVAPFDNDYDTIGVPSLPTYTCIYPYEPTLPDELRIYPQDTVVILMTFEDGWGIGRNLTRGGEGALPLACLSKDATPYEETITSRSSSSSIPRRSSSKRESSTPRISHYSAKSS</sequence>
<feature type="compositionally biased region" description="Low complexity" evidence="3">
    <location>
        <begin position="360"/>
        <end position="375"/>
    </location>
</feature>
<gene>
    <name evidence="7" type="ORF">K493DRAFT_21471</name>
</gene>
<feature type="region of interest" description="Disordered" evidence="3">
    <location>
        <begin position="358"/>
        <end position="395"/>
    </location>
</feature>